<protein>
    <recommendedName>
        <fullName evidence="6">Aminotransferase</fullName>
        <ecNumber evidence="6">2.6.1.-</ecNumber>
    </recommendedName>
</protein>
<feature type="domain" description="Aminotransferase class I/classII large" evidence="7">
    <location>
        <begin position="63"/>
        <end position="377"/>
    </location>
</feature>
<keyword evidence="9" id="KW-1185">Reference proteome</keyword>
<evidence type="ECO:0000256" key="4">
    <source>
        <dbReference type="ARBA" id="ARBA00022679"/>
    </source>
</evidence>
<dbReference type="InterPro" id="IPR050596">
    <property type="entry name" value="AspAT/PAT-like"/>
</dbReference>
<dbReference type="Pfam" id="PF00155">
    <property type="entry name" value="Aminotran_1_2"/>
    <property type="match status" value="1"/>
</dbReference>
<dbReference type="KEGG" id="pdu:PDUR_27255"/>
<gene>
    <name evidence="8" type="ORF">PDUR_27255</name>
</gene>
<dbReference type="PROSITE" id="PS00105">
    <property type="entry name" value="AA_TRANSFER_CLASS_1"/>
    <property type="match status" value="1"/>
</dbReference>
<dbReference type="PANTHER" id="PTHR46383:SF1">
    <property type="entry name" value="ASPARTATE AMINOTRANSFERASE"/>
    <property type="match status" value="1"/>
</dbReference>
<dbReference type="STRING" id="44251.PDUR_27255"/>
<sequence>MNLMHKPPMQISKRVSNIPQALSIYINELVYSQKRKGLDIITLSLGEAFFDIPLFDFNRLDVEKCYHYSESNGVPELRKKIAEFYKKQYDAEIDYRNEILITAGSKPAIYMAMQAVLNSGDEVLIHEPAWLSYQEHARLLDVVPKFIPFDCVPDDFHKYFTHNTRMVIINNPNNPAGWIYSREQLVTIYEQCRSRGIYVLVDEAYSDFLLDETFHSMINVATDKDGIIVVNSLSKNMGMSGWRVGYIVSSPEVIGNVQKLNQHLITCAPTILQHYLARYFDEIIEITLPQAKEVIRKRQRISKYMDQIGLNRLPGSSTFYFFIQIDSFKGSSMDFCLHLLFKYGVAAVPGSAYGSSTERFIRVSFGTESEERIHYALALIKDLITEGSCDTDYINANLKGNGFKRFEETYARA</sequence>
<evidence type="ECO:0000259" key="7">
    <source>
        <dbReference type="Pfam" id="PF00155"/>
    </source>
</evidence>
<dbReference type="EMBL" id="CP009288">
    <property type="protein sequence ID" value="AIQ15150.1"/>
    <property type="molecule type" value="Genomic_DNA"/>
</dbReference>
<dbReference type="Proteomes" id="UP000029409">
    <property type="component" value="Chromosome"/>
</dbReference>
<evidence type="ECO:0000256" key="5">
    <source>
        <dbReference type="ARBA" id="ARBA00022898"/>
    </source>
</evidence>
<proteinExistence type="inferred from homology"/>
<reference evidence="8 9" key="1">
    <citation type="submission" date="2014-08" db="EMBL/GenBank/DDBJ databases">
        <title>Comparative genomics of the Paenibacillus odorifer group.</title>
        <authorList>
            <person name="den Bakker H.C."/>
            <person name="Tsai Y.-C."/>
            <person name="Martin N."/>
            <person name="Korlach J."/>
            <person name="Wiedmann M."/>
        </authorList>
    </citation>
    <scope>NUCLEOTIDE SEQUENCE [LARGE SCALE GENOMIC DNA]</scope>
    <source>
        <strain evidence="8 9">DSM 1735</strain>
    </source>
</reference>
<keyword evidence="5" id="KW-0663">Pyridoxal phosphate</keyword>
<evidence type="ECO:0000256" key="2">
    <source>
        <dbReference type="ARBA" id="ARBA00007441"/>
    </source>
</evidence>
<accession>A0A089HWI1</accession>
<dbReference type="Gene3D" id="3.90.1150.10">
    <property type="entry name" value="Aspartate Aminotransferase, domain 1"/>
    <property type="match status" value="1"/>
</dbReference>
<name>A0A089HWI1_PAEDU</name>
<dbReference type="InterPro" id="IPR004838">
    <property type="entry name" value="NHTrfase_class1_PyrdxlP-BS"/>
</dbReference>
<dbReference type="SUPFAM" id="SSF53383">
    <property type="entry name" value="PLP-dependent transferases"/>
    <property type="match status" value="1"/>
</dbReference>
<evidence type="ECO:0000313" key="9">
    <source>
        <dbReference type="Proteomes" id="UP000029409"/>
    </source>
</evidence>
<dbReference type="EC" id="2.6.1.-" evidence="6"/>
<dbReference type="AlphaFoldDB" id="A0A089HWI1"/>
<dbReference type="InterPro" id="IPR004839">
    <property type="entry name" value="Aminotransferase_I/II_large"/>
</dbReference>
<dbReference type="GO" id="GO:0008483">
    <property type="term" value="F:transaminase activity"/>
    <property type="evidence" value="ECO:0007669"/>
    <property type="project" value="UniProtKB-KW"/>
</dbReference>
<dbReference type="InterPro" id="IPR015424">
    <property type="entry name" value="PyrdxlP-dep_Trfase"/>
</dbReference>
<dbReference type="GO" id="GO:0030170">
    <property type="term" value="F:pyridoxal phosphate binding"/>
    <property type="evidence" value="ECO:0007669"/>
    <property type="project" value="InterPro"/>
</dbReference>
<dbReference type="InterPro" id="IPR015422">
    <property type="entry name" value="PyrdxlP-dep_Trfase_small"/>
</dbReference>
<dbReference type="InterPro" id="IPR015421">
    <property type="entry name" value="PyrdxlP-dep_Trfase_major"/>
</dbReference>
<evidence type="ECO:0000256" key="6">
    <source>
        <dbReference type="RuleBase" id="RU000481"/>
    </source>
</evidence>
<dbReference type="GO" id="GO:0006520">
    <property type="term" value="P:amino acid metabolic process"/>
    <property type="evidence" value="ECO:0007669"/>
    <property type="project" value="InterPro"/>
</dbReference>
<dbReference type="eggNOG" id="COG0436">
    <property type="taxonomic scope" value="Bacteria"/>
</dbReference>
<comment type="cofactor">
    <cofactor evidence="1 6">
        <name>pyridoxal 5'-phosphate</name>
        <dbReference type="ChEBI" id="CHEBI:597326"/>
    </cofactor>
</comment>
<comment type="similarity">
    <text evidence="2 6">Belongs to the class-I pyridoxal-phosphate-dependent aminotransferase family.</text>
</comment>
<evidence type="ECO:0000313" key="8">
    <source>
        <dbReference type="EMBL" id="AIQ15150.1"/>
    </source>
</evidence>
<keyword evidence="4 6" id="KW-0808">Transferase</keyword>
<evidence type="ECO:0000256" key="3">
    <source>
        <dbReference type="ARBA" id="ARBA00022576"/>
    </source>
</evidence>
<dbReference type="PANTHER" id="PTHR46383">
    <property type="entry name" value="ASPARTATE AMINOTRANSFERASE"/>
    <property type="match status" value="1"/>
</dbReference>
<dbReference type="Gene3D" id="3.40.640.10">
    <property type="entry name" value="Type I PLP-dependent aspartate aminotransferase-like (Major domain)"/>
    <property type="match status" value="1"/>
</dbReference>
<dbReference type="CDD" id="cd00609">
    <property type="entry name" value="AAT_like"/>
    <property type="match status" value="1"/>
</dbReference>
<organism evidence="8 9">
    <name type="scientific">Paenibacillus durus</name>
    <name type="common">Paenibacillus azotofixans</name>
    <dbReference type="NCBI Taxonomy" id="44251"/>
    <lineage>
        <taxon>Bacteria</taxon>
        <taxon>Bacillati</taxon>
        <taxon>Bacillota</taxon>
        <taxon>Bacilli</taxon>
        <taxon>Bacillales</taxon>
        <taxon>Paenibacillaceae</taxon>
        <taxon>Paenibacillus</taxon>
    </lineage>
</organism>
<evidence type="ECO:0000256" key="1">
    <source>
        <dbReference type="ARBA" id="ARBA00001933"/>
    </source>
</evidence>
<keyword evidence="3 6" id="KW-0032">Aminotransferase</keyword>